<keyword evidence="7" id="KW-1133">Transmembrane helix</keyword>
<dbReference type="EMBL" id="JACHIF010000007">
    <property type="protein sequence ID" value="MBB5039189.1"/>
    <property type="molecule type" value="Genomic_DNA"/>
</dbReference>
<keyword evidence="7" id="KW-0812">Transmembrane</keyword>
<keyword evidence="3" id="KW-1003">Cell membrane</keyword>
<sequence>MNYIHTACEKDCAWFLHEIGTLAPLMLMLSIVMPKSALLSPAPLAGVVQPVRIGFIPLADCAPLLVAKEKELFRKHGVKVELSCEVGWATIREKLLYGQIDAAHAIAGLALAMRLGLSTPPCRVVAPFVFNLNGDAITLSRDLWNRGVRDAVTLKKLIRSTTSRRLTFGMVSRYAAHHFLLRRWLISGGIDPNTEVRIVALPPTQMAANLAAGLIDGYCVGEPWNSVAVDKGVGWIAATSEDLSPKHPEKVLLMNEVFIEQHGDQAHAIREALRESCAFCDVSENRPEVVRILADSGYFTNGEDILQRSLIGPFDLGVGKNIEASKFHIFHRYEANETTSERGRWLVDEFIAHGLILPSQRNEASEALRECWNSDALPFPAPQAAAKKTSKTNKRSKSALA</sequence>
<feature type="compositionally biased region" description="Basic residues" evidence="6">
    <location>
        <begin position="388"/>
        <end position="401"/>
    </location>
</feature>
<evidence type="ECO:0000313" key="9">
    <source>
        <dbReference type="Proteomes" id="UP000534294"/>
    </source>
</evidence>
<evidence type="ECO:0000256" key="3">
    <source>
        <dbReference type="ARBA" id="ARBA00022475"/>
    </source>
</evidence>
<gene>
    <name evidence="8" type="ORF">HNQ64_003458</name>
</gene>
<dbReference type="Proteomes" id="UP000534294">
    <property type="component" value="Unassembled WGS sequence"/>
</dbReference>
<evidence type="ECO:0000256" key="2">
    <source>
        <dbReference type="ARBA" id="ARBA00022448"/>
    </source>
</evidence>
<dbReference type="GO" id="GO:0012505">
    <property type="term" value="C:endomembrane system"/>
    <property type="evidence" value="ECO:0007669"/>
    <property type="project" value="UniProtKB-SubCell"/>
</dbReference>
<name>A0A7W7YN38_9BACT</name>
<dbReference type="SUPFAM" id="SSF53850">
    <property type="entry name" value="Periplasmic binding protein-like II"/>
    <property type="match status" value="1"/>
</dbReference>
<evidence type="ECO:0000256" key="5">
    <source>
        <dbReference type="ARBA" id="ARBA00023136"/>
    </source>
</evidence>
<organism evidence="8 9">
    <name type="scientific">Prosthecobacter dejongeii</name>
    <dbReference type="NCBI Taxonomy" id="48465"/>
    <lineage>
        <taxon>Bacteria</taxon>
        <taxon>Pseudomonadati</taxon>
        <taxon>Verrucomicrobiota</taxon>
        <taxon>Verrucomicrobiia</taxon>
        <taxon>Verrucomicrobiales</taxon>
        <taxon>Verrucomicrobiaceae</taxon>
        <taxon>Prosthecobacter</taxon>
    </lineage>
</organism>
<feature type="region of interest" description="Disordered" evidence="6">
    <location>
        <begin position="379"/>
        <end position="401"/>
    </location>
</feature>
<dbReference type="Pfam" id="PF13379">
    <property type="entry name" value="NMT1_2"/>
    <property type="match status" value="1"/>
</dbReference>
<reference evidence="8 9" key="1">
    <citation type="submission" date="2020-08" db="EMBL/GenBank/DDBJ databases">
        <title>Genomic Encyclopedia of Type Strains, Phase IV (KMG-IV): sequencing the most valuable type-strain genomes for metagenomic binning, comparative biology and taxonomic classification.</title>
        <authorList>
            <person name="Goeker M."/>
        </authorList>
    </citation>
    <scope>NUCLEOTIDE SEQUENCE [LARGE SCALE GENOMIC DNA]</scope>
    <source>
        <strain evidence="8 9">DSM 12251</strain>
    </source>
</reference>
<proteinExistence type="predicted"/>
<dbReference type="Gene3D" id="3.40.190.10">
    <property type="entry name" value="Periplasmic binding protein-like II"/>
    <property type="match status" value="2"/>
</dbReference>
<evidence type="ECO:0000256" key="6">
    <source>
        <dbReference type="SAM" id="MobiDB-lite"/>
    </source>
</evidence>
<keyword evidence="8" id="KW-0547">Nucleotide-binding</keyword>
<dbReference type="GO" id="GO:0005524">
    <property type="term" value="F:ATP binding"/>
    <property type="evidence" value="ECO:0007669"/>
    <property type="project" value="UniProtKB-KW"/>
</dbReference>
<dbReference type="RefSeq" id="WP_184210676.1">
    <property type="nucleotide sequence ID" value="NZ_JACHIF010000007.1"/>
</dbReference>
<dbReference type="AlphaFoldDB" id="A0A7W7YN38"/>
<comment type="caution">
    <text evidence="8">The sequence shown here is derived from an EMBL/GenBank/DDBJ whole genome shotgun (WGS) entry which is preliminary data.</text>
</comment>
<dbReference type="PANTHER" id="PTHR30024">
    <property type="entry name" value="ALIPHATIC SULFONATES-BINDING PROTEIN-RELATED"/>
    <property type="match status" value="1"/>
</dbReference>
<evidence type="ECO:0000256" key="4">
    <source>
        <dbReference type="ARBA" id="ARBA00022519"/>
    </source>
</evidence>
<comment type="subcellular location">
    <subcellularLocation>
        <location evidence="1">Endomembrane system</location>
    </subcellularLocation>
</comment>
<evidence type="ECO:0000256" key="7">
    <source>
        <dbReference type="SAM" id="Phobius"/>
    </source>
</evidence>
<dbReference type="InterPro" id="IPR044527">
    <property type="entry name" value="NrtA/CpmA_ABC-bd_dom"/>
</dbReference>
<evidence type="ECO:0000256" key="1">
    <source>
        <dbReference type="ARBA" id="ARBA00004308"/>
    </source>
</evidence>
<keyword evidence="5 7" id="KW-0472">Membrane</keyword>
<accession>A0A7W7YN38</accession>
<protein>
    <submittedName>
        <fullName evidence="8">NitT/TauT family transport system ATP-binding protein</fullName>
    </submittedName>
</protein>
<keyword evidence="9" id="KW-1185">Reference proteome</keyword>
<dbReference type="PANTHER" id="PTHR30024:SF43">
    <property type="entry name" value="BLL4572 PROTEIN"/>
    <property type="match status" value="1"/>
</dbReference>
<evidence type="ECO:0000313" key="8">
    <source>
        <dbReference type="EMBL" id="MBB5039189.1"/>
    </source>
</evidence>
<dbReference type="CDD" id="cd13553">
    <property type="entry name" value="PBP2_NrtA_CpmA_like"/>
    <property type="match status" value="1"/>
</dbReference>
<keyword evidence="8" id="KW-0067">ATP-binding</keyword>
<keyword evidence="4" id="KW-0997">Cell inner membrane</keyword>
<feature type="transmembrane region" description="Helical" evidence="7">
    <location>
        <begin position="12"/>
        <end position="33"/>
    </location>
</feature>
<keyword evidence="2" id="KW-0813">Transport</keyword>